<dbReference type="PROSITE" id="PS51287">
    <property type="entry name" value="T_AG_OBD"/>
    <property type="match status" value="1"/>
</dbReference>
<comment type="cofactor">
    <cofactor evidence="1">
        <name>Mg(2+)</name>
        <dbReference type="ChEBI" id="CHEBI:18420"/>
    </cofactor>
</comment>
<dbReference type="GO" id="GO:0016787">
    <property type="term" value="F:hydrolase activity"/>
    <property type="evidence" value="ECO:0007669"/>
    <property type="project" value="UniProtKB-KW"/>
</dbReference>
<evidence type="ECO:0000256" key="27">
    <source>
        <dbReference type="ARBA" id="ARBA00034808"/>
    </source>
</evidence>
<keyword evidence="20 30" id="KW-0238">DNA-binding</keyword>
<keyword evidence="17" id="KW-0862">Zinc</keyword>
<keyword evidence="8" id="KW-0945">Host-virus interaction</keyword>
<keyword evidence="13 31" id="KW-0863">Zinc-finger</keyword>
<accession>B6E002</accession>
<dbReference type="Gene3D" id="3.40.1310.20">
    <property type="match status" value="1"/>
</dbReference>
<dbReference type="GO" id="GO:0042025">
    <property type="term" value="C:host cell nucleus"/>
    <property type="evidence" value="ECO:0007669"/>
    <property type="project" value="UniProtKB-SubCell"/>
</dbReference>
<keyword evidence="21" id="KW-0413">Isomerase</keyword>
<dbReference type="Proteomes" id="UP000128324">
    <property type="component" value="Segment"/>
</dbReference>
<dbReference type="PROSITE" id="PS51206">
    <property type="entry name" value="SF3_HELICASE_1"/>
    <property type="match status" value="1"/>
</dbReference>
<keyword evidence="37" id="KW-1185">Reference proteome</keyword>
<keyword evidence="12" id="KW-0547">Nucleotide-binding</keyword>
<dbReference type="GO" id="GO:0039576">
    <property type="term" value="P:symbiont-mediated suppression of host JAK-STAT cascade via inhibition of JAK1 activity"/>
    <property type="evidence" value="ECO:0007669"/>
    <property type="project" value="UniProtKB-KW"/>
</dbReference>
<feature type="region of interest" description="Disordered" evidence="32">
    <location>
        <begin position="109"/>
        <end position="178"/>
    </location>
</feature>
<keyword evidence="18" id="KW-0067">ATP-binding</keyword>
<keyword evidence="19" id="KW-0007">Acetylation</keyword>
<dbReference type="InterPro" id="IPR003133">
    <property type="entry name" value="T_Ag_DNA-bd"/>
</dbReference>
<evidence type="ECO:0000259" key="34">
    <source>
        <dbReference type="PROSITE" id="PS51287"/>
    </source>
</evidence>
<evidence type="ECO:0000256" key="20">
    <source>
        <dbReference type="ARBA" id="ARBA00023125"/>
    </source>
</evidence>
<keyword evidence="11" id="KW-0479">Metal-binding</keyword>
<dbReference type="Gene3D" id="1.10.10.510">
    <property type="entry name" value="Zinc finger, large T-antigen D1 domain"/>
    <property type="match status" value="1"/>
</dbReference>
<dbReference type="EC" id="5.6.2.4" evidence="27"/>
<keyword evidence="14" id="KW-0378">Hydrolase</keyword>
<evidence type="ECO:0000256" key="23">
    <source>
        <dbReference type="ARBA" id="ARBA00023280"/>
    </source>
</evidence>
<dbReference type="PROSITE" id="PS51341">
    <property type="entry name" value="ZF_LTAG_D1"/>
    <property type="match status" value="1"/>
</dbReference>
<dbReference type="GO" id="GO:0005524">
    <property type="term" value="F:ATP binding"/>
    <property type="evidence" value="ECO:0007669"/>
    <property type="project" value="UniProtKB-KW"/>
</dbReference>
<keyword evidence="9" id="KW-1090">Inhibition of host innate immune response by virus</keyword>
<dbReference type="SUPFAM" id="SSF55464">
    <property type="entry name" value="Origin of replication-binding domain, RBD-like"/>
    <property type="match status" value="1"/>
</dbReference>
<comment type="catalytic activity">
    <reaction evidence="29">
        <text>ATP + H2O = ADP + phosphate + H(+)</text>
        <dbReference type="Rhea" id="RHEA:13065"/>
        <dbReference type="ChEBI" id="CHEBI:15377"/>
        <dbReference type="ChEBI" id="CHEBI:15378"/>
        <dbReference type="ChEBI" id="CHEBI:30616"/>
        <dbReference type="ChEBI" id="CHEBI:43474"/>
        <dbReference type="ChEBI" id="CHEBI:456216"/>
        <dbReference type="EC" id="5.6.2.4"/>
    </reaction>
</comment>
<evidence type="ECO:0000256" key="28">
    <source>
        <dbReference type="ARBA" id="ARBA00045019"/>
    </source>
</evidence>
<evidence type="ECO:0000259" key="35">
    <source>
        <dbReference type="PROSITE" id="PS51341"/>
    </source>
</evidence>
<dbReference type="RefSeq" id="YP_002261489.1">
    <property type="nucleotide sequence ID" value="NC_011310.1"/>
</dbReference>
<dbReference type="OrthoDB" id="14669at10239"/>
<dbReference type="GO" id="GO:0052170">
    <property type="term" value="P:symbiont-mediated suppression of host innate immune response"/>
    <property type="evidence" value="ECO:0007669"/>
    <property type="project" value="UniProtKB-KW"/>
</dbReference>
<evidence type="ECO:0000313" key="37">
    <source>
        <dbReference type="Proteomes" id="UP000128324"/>
    </source>
</evidence>
<feature type="domain" description="SF3 helicase" evidence="33">
    <location>
        <begin position="441"/>
        <end position="603"/>
    </location>
</feature>
<dbReference type="GO" id="GO:0043138">
    <property type="term" value="F:3'-5' DNA helicase activity"/>
    <property type="evidence" value="ECO:0007669"/>
    <property type="project" value="UniProtKB-EC"/>
</dbReference>
<feature type="compositionally biased region" description="Low complexity" evidence="32">
    <location>
        <begin position="117"/>
        <end position="129"/>
    </location>
</feature>
<evidence type="ECO:0000256" key="2">
    <source>
        <dbReference type="ARBA" id="ARBA00004147"/>
    </source>
</evidence>
<evidence type="ECO:0000256" key="13">
    <source>
        <dbReference type="ARBA" id="ARBA00022771"/>
    </source>
</evidence>
<evidence type="ECO:0000256" key="15">
    <source>
        <dbReference type="ARBA" id="ARBA00022806"/>
    </source>
</evidence>
<evidence type="ECO:0000256" key="26">
    <source>
        <dbReference type="ARBA" id="ARBA00034617"/>
    </source>
</evidence>
<name>B6E002_9POLY</name>
<evidence type="ECO:0000256" key="7">
    <source>
        <dbReference type="ARBA" id="ARBA00022562"/>
    </source>
</evidence>
<dbReference type="Gene3D" id="1.10.287.110">
    <property type="entry name" value="DnaJ domain"/>
    <property type="match status" value="1"/>
</dbReference>
<organism evidence="36 37">
    <name type="scientific">Myotis polyomavirus VM-2008</name>
    <dbReference type="NCBI Taxonomy" id="563775"/>
    <lineage>
        <taxon>Viruses</taxon>
        <taxon>Monodnaviria</taxon>
        <taxon>Shotokuvirae</taxon>
        <taxon>Cossaviricota</taxon>
        <taxon>Papovaviricetes</taxon>
        <taxon>Sepolyvirales</taxon>
        <taxon>Polyomaviridae</taxon>
        <taxon>Betapolyomavirus</taxon>
        <taxon>Betapolyomavirus myolucifugus</taxon>
    </lineage>
</organism>
<evidence type="ECO:0000256" key="1">
    <source>
        <dbReference type="ARBA" id="ARBA00001946"/>
    </source>
</evidence>
<dbReference type="GO" id="GO:0039645">
    <property type="term" value="P:symbiont-mediated perturbation of host cell cycle G1/S transition checkpoint"/>
    <property type="evidence" value="ECO:0007669"/>
    <property type="project" value="UniProtKB-KW"/>
</dbReference>
<keyword evidence="15" id="KW-0347">Helicase</keyword>
<keyword evidence="24" id="KW-1078">G1/S host cell cycle checkpoint dysregulation by virus</keyword>
<dbReference type="GO" id="GO:0003688">
    <property type="term" value="F:DNA replication origin binding"/>
    <property type="evidence" value="ECO:0007669"/>
    <property type="project" value="InterPro"/>
</dbReference>
<evidence type="ECO:0000256" key="21">
    <source>
        <dbReference type="ARBA" id="ARBA00023235"/>
    </source>
</evidence>
<evidence type="ECO:0000256" key="30">
    <source>
        <dbReference type="PROSITE-ProRule" id="PRU00620"/>
    </source>
</evidence>
<dbReference type="InterPro" id="IPR010932">
    <property type="entry name" value="Lg_T_Ag_Polyomavir_C"/>
</dbReference>
<keyword evidence="5" id="KW-0244">Early protein</keyword>
<dbReference type="GeneID" id="6964600"/>
<evidence type="ECO:0000256" key="12">
    <source>
        <dbReference type="ARBA" id="ARBA00022741"/>
    </source>
</evidence>
<dbReference type="InterPro" id="IPR014015">
    <property type="entry name" value="Helicase_SF3_DNA-vir"/>
</dbReference>
<keyword evidence="10" id="KW-0235">DNA replication</keyword>
<evidence type="ECO:0000256" key="19">
    <source>
        <dbReference type="ARBA" id="ARBA00022990"/>
    </source>
</evidence>
<feature type="DNA-binding region" description="T-ag OBD" evidence="30">
    <location>
        <begin position="179"/>
        <end position="294"/>
    </location>
</feature>
<dbReference type="InterPro" id="IPR037102">
    <property type="entry name" value="Znf_lg_T-Ag_D1_dom_sf"/>
</dbReference>
<evidence type="ECO:0000256" key="3">
    <source>
        <dbReference type="ARBA" id="ARBA00018805"/>
    </source>
</evidence>
<reference evidence="36 37" key="1">
    <citation type="journal article" date="2009" name="J. Gen. Virol.">
        <title>Detection of polyoma and corona viruses in bats of Canada.</title>
        <authorList>
            <person name="Misra V."/>
            <person name="Dumonceaux T."/>
            <person name="Dubois J."/>
            <person name="Willis C."/>
            <person name="Nadin-Davis S."/>
            <person name="Severini A."/>
            <person name="Wandeler A."/>
            <person name="Lindsay R."/>
            <person name="Artsob H."/>
        </authorList>
    </citation>
    <scope>NUCLEOTIDE SEQUENCE [LARGE SCALE GENOMIC DNA]</scope>
    <source>
        <strain evidence="36">14</strain>
    </source>
</reference>
<keyword evidence="6" id="KW-0597">Phosphoprotein</keyword>
<keyword evidence="25" id="KW-1096">Inhibition of host JAK1 by virus</keyword>
<protein>
    <recommendedName>
        <fullName evidence="3">Large T antigen</fullName>
        <ecNumber evidence="27">5.6.2.4</ecNumber>
    </recommendedName>
    <alternativeName>
        <fullName evidence="28">DNA 3'-5' helicase large T antigen</fullName>
    </alternativeName>
</protein>
<evidence type="ECO:0000256" key="31">
    <source>
        <dbReference type="PROSITE-ProRule" id="PRU00671"/>
    </source>
</evidence>
<dbReference type="GO" id="GO:0006260">
    <property type="term" value="P:DNA replication"/>
    <property type="evidence" value="ECO:0007669"/>
    <property type="project" value="UniProtKB-KW"/>
</dbReference>
<evidence type="ECO:0000256" key="11">
    <source>
        <dbReference type="ARBA" id="ARBA00022723"/>
    </source>
</evidence>
<evidence type="ECO:0000313" key="36">
    <source>
        <dbReference type="EMBL" id="ACI16490.1"/>
    </source>
</evidence>
<evidence type="ECO:0000256" key="4">
    <source>
        <dbReference type="ARBA" id="ARBA00022504"/>
    </source>
</evidence>
<dbReference type="KEGG" id="vg:6964600"/>
<evidence type="ECO:0000256" key="18">
    <source>
        <dbReference type="ARBA" id="ARBA00022840"/>
    </source>
</evidence>
<keyword evidence="7" id="KW-1048">Host nucleus</keyword>
<evidence type="ECO:0000256" key="17">
    <source>
        <dbReference type="ARBA" id="ARBA00022833"/>
    </source>
</evidence>
<dbReference type="InterPro" id="IPR017910">
    <property type="entry name" value="Znf_lg_T-Ag_D1-typ"/>
</dbReference>
<dbReference type="GO" id="GO:0008270">
    <property type="term" value="F:zinc ion binding"/>
    <property type="evidence" value="ECO:0007669"/>
    <property type="project" value="UniProtKB-KW"/>
</dbReference>
<dbReference type="InterPro" id="IPR027417">
    <property type="entry name" value="P-loop_NTPase"/>
</dbReference>
<evidence type="ECO:0000256" key="5">
    <source>
        <dbReference type="ARBA" id="ARBA00022518"/>
    </source>
</evidence>
<evidence type="ECO:0000256" key="24">
    <source>
        <dbReference type="ARBA" id="ARBA00023309"/>
    </source>
</evidence>
<dbReference type="InterPro" id="IPR016392">
    <property type="entry name" value="Lg_T_Ag_polyomavir"/>
</dbReference>
<dbReference type="EMBL" id="FJ188392">
    <property type="protein sequence ID" value="ACI16490.1"/>
    <property type="molecule type" value="Genomic_DNA"/>
</dbReference>
<keyword evidence="22" id="KW-0922">Interferon antiviral system evasion</keyword>
<proteinExistence type="predicted"/>
<evidence type="ECO:0000256" key="16">
    <source>
        <dbReference type="ARBA" id="ARBA00022830"/>
    </source>
</evidence>
<evidence type="ECO:0000256" key="32">
    <source>
        <dbReference type="SAM" id="MobiDB-lite"/>
    </source>
</evidence>
<dbReference type="PIRSF" id="PIRSF003368">
    <property type="entry name" value="Large_T_antigen_polyomaV"/>
    <property type="match status" value="1"/>
</dbReference>
<evidence type="ECO:0000256" key="22">
    <source>
        <dbReference type="ARBA" id="ARBA00023258"/>
    </source>
</evidence>
<keyword evidence="16" id="KW-1114">Inhibition of host interferon signaling pathway by virus</keyword>
<evidence type="ECO:0000256" key="14">
    <source>
        <dbReference type="ARBA" id="ARBA00022801"/>
    </source>
</evidence>
<dbReference type="InterPro" id="IPR001623">
    <property type="entry name" value="DnaJ_domain"/>
</dbReference>
<keyword evidence="23" id="KW-0899">Viral immunoevasion</keyword>
<evidence type="ECO:0000256" key="10">
    <source>
        <dbReference type="ARBA" id="ARBA00022705"/>
    </source>
</evidence>
<evidence type="ECO:0000256" key="6">
    <source>
        <dbReference type="ARBA" id="ARBA00022553"/>
    </source>
</evidence>
<evidence type="ECO:0000256" key="25">
    <source>
        <dbReference type="ARBA" id="ARBA00023318"/>
    </source>
</evidence>
<keyword evidence="4" id="KW-1121">Modulation of host cell cycle by virus</keyword>
<comment type="subcellular location">
    <subcellularLocation>
        <location evidence="2">Host nucleus</location>
    </subcellularLocation>
</comment>
<evidence type="ECO:0000256" key="9">
    <source>
        <dbReference type="ARBA" id="ARBA00022632"/>
    </source>
</evidence>
<dbReference type="Pfam" id="PF06431">
    <property type="entry name" value="Polyoma_lg_T_C"/>
    <property type="match status" value="1"/>
</dbReference>
<dbReference type="SMART" id="SM00271">
    <property type="entry name" value="DnaJ"/>
    <property type="match status" value="1"/>
</dbReference>
<dbReference type="Gene3D" id="1.20.1050.70">
    <property type="entry name" value="Large T antigen, SV40, domain 3"/>
    <property type="match status" value="1"/>
</dbReference>
<evidence type="ECO:0000256" key="29">
    <source>
        <dbReference type="ARBA" id="ARBA00048988"/>
    </source>
</evidence>
<comment type="catalytic activity">
    <reaction evidence="26">
        <text>Couples ATP hydrolysis with the unwinding of duplex DNA by translocating in the 3'-5' direction.</text>
        <dbReference type="EC" id="5.6.2.4"/>
    </reaction>
</comment>
<evidence type="ECO:0000256" key="8">
    <source>
        <dbReference type="ARBA" id="ARBA00022581"/>
    </source>
</evidence>
<dbReference type="Pfam" id="PF02217">
    <property type="entry name" value="T_Ag_DNA_bind"/>
    <property type="match status" value="1"/>
</dbReference>
<dbReference type="SUPFAM" id="SSF52540">
    <property type="entry name" value="P-loop containing nucleoside triphosphate hydrolases"/>
    <property type="match status" value="1"/>
</dbReference>
<feature type="domain" description="T-ag OBD" evidence="34">
    <location>
        <begin position="179"/>
        <end position="294"/>
    </location>
</feature>
<dbReference type="GO" id="GO:0039502">
    <property type="term" value="P:symbiont-mediated suppression of host type I interferon-mediated signaling pathway"/>
    <property type="evidence" value="ECO:0007669"/>
    <property type="project" value="UniProtKB-KW"/>
</dbReference>
<dbReference type="InterPro" id="IPR036869">
    <property type="entry name" value="J_dom_sf"/>
</dbReference>
<sequence length="670" mass="77564">MDHTLSREESKRLMSLLGLSMDQWGNFPIMRKAFLTKCKILHPDKGGDQELAKELISLYKRAQESAAALNPDTQFSTTQIPTYGTPEWEEWWRSFNQEFDIFCNEQFDRSDSEEEYQSQPPSQSQARSPSPEPEPSTSGYDSQSQSQRFKRGADEEDSQQSQATPPKRKKDNKKPTEMPDDLLPFLSAAILSNKTVTNFLVYTTIEKSEYLYRKLRERYKATFISRHRLEAAGFVYMITPSRHRVTAVQNFASALCSVSFLIIKAVIKPFECYQHLCLPPYNKDMENLDGGLNRDFFDVPEEAARLVSWKQITDYALATNCDDVFLLMGQYKEFAQEVEGCKKCDEKIFYEHYNYHKMHTENAQVFLDCRNQKTICQQAVDGVIAQRRLTVAQMTREQLLAARFKELFARMDSYFSAKSSKDIKHYMAGAVWYMHFFPGIDMKDFITEFLQAMVDNIPKRRYWLFTGPVNTGKTTLASALLDLCGGKSLNINMPFDKLNFELGVAIDQFMVVFEDVKGQVSDNKDLPPGQGIHNLDNLRDYIDGAVPVNLEKKHLNKKTQIFPPGLVTCNEYVLPITLKVRLCRRIKFTFNKNQFLALRRTDCLYRHRILQSGISLLLLLIYECGIDEFDKEVQELVEKWKKRIDEDIGDYLIDDMKANCAEGKDLFHKR</sequence>
<feature type="domain" description="T-ag D1-type" evidence="35">
    <location>
        <begin position="304"/>
        <end position="396"/>
    </location>
</feature>
<dbReference type="SUPFAM" id="SSF46565">
    <property type="entry name" value="Chaperone J-domain"/>
    <property type="match status" value="1"/>
</dbReference>
<dbReference type="Gene3D" id="3.40.50.300">
    <property type="entry name" value="P-loop containing nucleotide triphosphate hydrolases"/>
    <property type="match status" value="1"/>
</dbReference>
<evidence type="ECO:0000259" key="33">
    <source>
        <dbReference type="PROSITE" id="PS51206"/>
    </source>
</evidence>